<comment type="caution">
    <text evidence="2">The sequence shown here is derived from an EMBL/GenBank/DDBJ whole genome shotgun (WGS) entry which is preliminary data.</text>
</comment>
<evidence type="ECO:0000313" key="2">
    <source>
        <dbReference type="EMBL" id="MBE6421344.1"/>
    </source>
</evidence>
<gene>
    <name evidence="2" type="ORF">E7027_04345</name>
</gene>
<proteinExistence type="predicted"/>
<name>A0A928HEA6_9BACT</name>
<dbReference type="Gene3D" id="1.10.10.10">
    <property type="entry name" value="Winged helix-like DNA-binding domain superfamily/Winged helix DNA-binding domain"/>
    <property type="match status" value="1"/>
</dbReference>
<feature type="domain" description="IrrE N-terminal-like" evidence="1">
    <location>
        <begin position="47"/>
        <end position="169"/>
    </location>
</feature>
<reference evidence="2" key="1">
    <citation type="submission" date="2019-04" db="EMBL/GenBank/DDBJ databases">
        <title>Evolution of Biomass-Degrading Anaerobic Consortia Revealed by Metagenomics.</title>
        <authorList>
            <person name="Peng X."/>
        </authorList>
    </citation>
    <scope>NUCLEOTIDE SEQUENCE</scope>
    <source>
        <strain evidence="2">SIG66</strain>
    </source>
</reference>
<dbReference type="Pfam" id="PF06114">
    <property type="entry name" value="Peptidase_M78"/>
    <property type="match status" value="1"/>
</dbReference>
<dbReference type="InterPro" id="IPR052345">
    <property type="entry name" value="Rad_response_metalloprotease"/>
</dbReference>
<dbReference type="SUPFAM" id="SSF55486">
    <property type="entry name" value="Metalloproteases ('zincins'), catalytic domain"/>
    <property type="match status" value="1"/>
</dbReference>
<dbReference type="PANTHER" id="PTHR43236:SF2">
    <property type="entry name" value="BLL0069 PROTEIN"/>
    <property type="match status" value="1"/>
</dbReference>
<accession>A0A928HEA6</accession>
<evidence type="ECO:0000313" key="3">
    <source>
        <dbReference type="Proteomes" id="UP000725649"/>
    </source>
</evidence>
<dbReference type="Gene3D" id="1.10.10.2910">
    <property type="match status" value="1"/>
</dbReference>
<dbReference type="AlphaFoldDB" id="A0A928HEA6"/>
<dbReference type="PANTHER" id="PTHR43236">
    <property type="entry name" value="ANTITOXIN HIGA1"/>
    <property type="match status" value="1"/>
</dbReference>
<dbReference type="InterPro" id="IPR010359">
    <property type="entry name" value="IrrE_HExxH"/>
</dbReference>
<organism evidence="2 3">
    <name type="scientific">Candidatus Avelusimicrobium gallicola</name>
    <dbReference type="NCBI Taxonomy" id="2562704"/>
    <lineage>
        <taxon>Bacteria</taxon>
        <taxon>Pseudomonadati</taxon>
        <taxon>Elusimicrobiota</taxon>
        <taxon>Elusimicrobia</taxon>
        <taxon>Elusimicrobiales</taxon>
        <taxon>Elusimicrobiaceae</taxon>
        <taxon>Candidatus Avelusimicrobium</taxon>
    </lineage>
</organism>
<dbReference type="InterPro" id="IPR036388">
    <property type="entry name" value="WH-like_DNA-bd_sf"/>
</dbReference>
<sequence length="175" mass="19879">MEKAILRNCYNKNMQANYRRALEEAQKVIKNNFITQPPIIAEQIARNYGLNVKYCVFKPQHMDIAGFVDSKGEIIVNSAESNVRKNFTIAHELGHYLLGHLSDPDYDVLYRQPIGNIPNTPLEQEANCFAANLLVPENLLKDCISRFPFATNQQLANLFGVSVDVIGYRRHDLGI</sequence>
<dbReference type="EMBL" id="SUVG01000004">
    <property type="protein sequence ID" value="MBE6421344.1"/>
    <property type="molecule type" value="Genomic_DNA"/>
</dbReference>
<evidence type="ECO:0000259" key="1">
    <source>
        <dbReference type="Pfam" id="PF06114"/>
    </source>
</evidence>
<protein>
    <submittedName>
        <fullName evidence="2">ImmA/IrrE family metallo-endopeptidase</fullName>
    </submittedName>
</protein>
<dbReference type="Proteomes" id="UP000725649">
    <property type="component" value="Unassembled WGS sequence"/>
</dbReference>